<keyword evidence="3" id="KW-1185">Reference proteome</keyword>
<dbReference type="Proteomes" id="UP000050795">
    <property type="component" value="Unassembled WGS sequence"/>
</dbReference>
<feature type="region of interest" description="Disordered" evidence="1">
    <location>
        <begin position="151"/>
        <end position="171"/>
    </location>
</feature>
<dbReference type="PANTHER" id="PTHR13336">
    <property type="entry name" value="OVARIAN CARCINOMA IMMUNOREACTIVE ANTIGEN"/>
    <property type="match status" value="1"/>
</dbReference>
<evidence type="ECO:0000313" key="3">
    <source>
        <dbReference type="Proteomes" id="UP000050795"/>
    </source>
</evidence>
<evidence type="ECO:0000259" key="2">
    <source>
        <dbReference type="Pfam" id="PF07051"/>
    </source>
</evidence>
<dbReference type="InterPro" id="IPR009764">
    <property type="entry name" value="OCIA_dom"/>
</dbReference>
<protein>
    <recommendedName>
        <fullName evidence="2">OCIA domain-containing protein</fullName>
    </recommendedName>
</protein>
<accession>A0AA85KM34</accession>
<evidence type="ECO:0000256" key="1">
    <source>
        <dbReference type="SAM" id="MobiDB-lite"/>
    </source>
</evidence>
<feature type="region of interest" description="Disordered" evidence="1">
    <location>
        <begin position="185"/>
        <end position="208"/>
    </location>
</feature>
<name>A0AA85KM34_TRIRE</name>
<dbReference type="PANTHER" id="PTHR13336:SF3">
    <property type="entry name" value="OCIA DOMAIN-CONTAINING PROTEIN 1"/>
    <property type="match status" value="1"/>
</dbReference>
<reference evidence="4" key="2">
    <citation type="submission" date="2023-11" db="UniProtKB">
        <authorList>
            <consortium name="WormBaseParasite"/>
        </authorList>
    </citation>
    <scope>IDENTIFICATION</scope>
</reference>
<reference evidence="3" key="1">
    <citation type="submission" date="2022-06" db="EMBL/GenBank/DDBJ databases">
        <authorList>
            <person name="Berger JAMES D."/>
            <person name="Berger JAMES D."/>
        </authorList>
    </citation>
    <scope>NUCLEOTIDE SEQUENCE [LARGE SCALE GENOMIC DNA]</scope>
</reference>
<feature type="domain" description="OCIA" evidence="2">
    <location>
        <begin position="55"/>
        <end position="137"/>
    </location>
</feature>
<sequence length="247" mass="28662">MEFARLFEFSELLVCIVTICKRILDSYWFHLPLDYFIDFPLSYNKDMFPPNDPVQLTEEDLTTLKKCRQLSFWRGSVPFTIGAGLAVTVADRYGFFTKRRMLRIPCYVISMTVGYFLGKVSYIGECKRMFLQLNDSRIKDQILRVEQFTQSGGTFQPTPDSPIIVNTPVEKHPPMSYAQRREYYRHHPEQSGSSPSNSNSKPPEMGLMKVNNNRKQNQIFSISIKTDQLVHSTMMMTIDLKNKINTV</sequence>
<dbReference type="AlphaFoldDB" id="A0AA85KM34"/>
<evidence type="ECO:0000313" key="4">
    <source>
        <dbReference type="WBParaSite" id="TREG1_98270.1"/>
    </source>
</evidence>
<dbReference type="Pfam" id="PF07051">
    <property type="entry name" value="OCIA"/>
    <property type="match status" value="1"/>
</dbReference>
<dbReference type="InterPro" id="IPR040187">
    <property type="entry name" value="OCAD1/2"/>
</dbReference>
<dbReference type="GO" id="GO:0005768">
    <property type="term" value="C:endosome"/>
    <property type="evidence" value="ECO:0007669"/>
    <property type="project" value="TreeGrafter"/>
</dbReference>
<dbReference type="WBParaSite" id="TREG1_98270.1">
    <property type="protein sequence ID" value="TREG1_98270.1"/>
    <property type="gene ID" value="TREG1_98270"/>
</dbReference>
<organism evidence="3 4">
    <name type="scientific">Trichobilharzia regenti</name>
    <name type="common">Nasal bird schistosome</name>
    <dbReference type="NCBI Taxonomy" id="157069"/>
    <lineage>
        <taxon>Eukaryota</taxon>
        <taxon>Metazoa</taxon>
        <taxon>Spiralia</taxon>
        <taxon>Lophotrochozoa</taxon>
        <taxon>Platyhelminthes</taxon>
        <taxon>Trematoda</taxon>
        <taxon>Digenea</taxon>
        <taxon>Strigeidida</taxon>
        <taxon>Schistosomatoidea</taxon>
        <taxon>Schistosomatidae</taxon>
        <taxon>Trichobilharzia</taxon>
    </lineage>
</organism>
<proteinExistence type="predicted"/>
<feature type="compositionally biased region" description="Low complexity" evidence="1">
    <location>
        <begin position="191"/>
        <end position="203"/>
    </location>
</feature>